<proteinExistence type="predicted"/>
<dbReference type="VEuPathDB" id="FungiDB:PC9H_002286"/>
<dbReference type="EMBL" id="JACETU010000010">
    <property type="protein sequence ID" value="KAF7419694.1"/>
    <property type="molecule type" value="Genomic_DNA"/>
</dbReference>
<dbReference type="Proteomes" id="UP000623687">
    <property type="component" value="Unassembled WGS sequence"/>
</dbReference>
<accession>A0A8H6ZL15</accession>
<keyword evidence="2" id="KW-1185">Reference proteome</keyword>
<sequence length="140" mass="15456">MAYSGAGKVEADETDGNSFIDDSIFESDEFIDHTELPDTAIHKEDVEAPLGALGVQEEYLATVLNQVRTEIAARARHKCYREGTCWIRPKDTIFALKDTYNAPSGISPVQSFTMFSLTIATKEGLEAHWRRGDVLPGYGA</sequence>
<dbReference type="AlphaFoldDB" id="A0A8H6ZL15"/>
<dbReference type="GeneID" id="59372127"/>
<gene>
    <name evidence="1" type="ORF">PC9H_002286</name>
</gene>
<dbReference type="RefSeq" id="XP_036626548.1">
    <property type="nucleotide sequence ID" value="XM_036771927.1"/>
</dbReference>
<organism evidence="1 2">
    <name type="scientific">Pleurotus ostreatus</name>
    <name type="common">Oyster mushroom</name>
    <name type="synonym">White-rot fungus</name>
    <dbReference type="NCBI Taxonomy" id="5322"/>
    <lineage>
        <taxon>Eukaryota</taxon>
        <taxon>Fungi</taxon>
        <taxon>Dikarya</taxon>
        <taxon>Basidiomycota</taxon>
        <taxon>Agaricomycotina</taxon>
        <taxon>Agaricomycetes</taxon>
        <taxon>Agaricomycetidae</taxon>
        <taxon>Agaricales</taxon>
        <taxon>Pleurotineae</taxon>
        <taxon>Pleurotaceae</taxon>
        <taxon>Pleurotus</taxon>
    </lineage>
</organism>
<dbReference type="OrthoDB" id="3130421at2759"/>
<comment type="caution">
    <text evidence="1">The sequence shown here is derived from an EMBL/GenBank/DDBJ whole genome shotgun (WGS) entry which is preliminary data.</text>
</comment>
<evidence type="ECO:0000313" key="1">
    <source>
        <dbReference type="EMBL" id="KAF7419694.1"/>
    </source>
</evidence>
<reference evidence="1" key="1">
    <citation type="submission" date="2019-07" db="EMBL/GenBank/DDBJ databases">
        <authorList>
            <person name="Palmer J.M."/>
        </authorList>
    </citation>
    <scope>NUCLEOTIDE SEQUENCE</scope>
    <source>
        <strain evidence="1">PC9</strain>
    </source>
</reference>
<name>A0A8H6ZL15_PLEOS</name>
<protein>
    <submittedName>
        <fullName evidence="1">Uncharacterized protein</fullName>
    </submittedName>
</protein>
<evidence type="ECO:0000313" key="2">
    <source>
        <dbReference type="Proteomes" id="UP000623687"/>
    </source>
</evidence>